<keyword evidence="1" id="KW-0812">Transmembrane</keyword>
<name>A0A1M5RSK7_9ACTN</name>
<keyword evidence="1" id="KW-0472">Membrane</keyword>
<dbReference type="RefSeq" id="WP_084181361.1">
    <property type="nucleotide sequence ID" value="NZ_FQVU01000005.1"/>
</dbReference>
<dbReference type="STRING" id="1206085.SAMN05443575_3637"/>
<keyword evidence="1" id="KW-1133">Transmembrane helix</keyword>
<evidence type="ECO:0000256" key="1">
    <source>
        <dbReference type="SAM" id="Phobius"/>
    </source>
</evidence>
<evidence type="ECO:0000313" key="3">
    <source>
        <dbReference type="Proteomes" id="UP000186132"/>
    </source>
</evidence>
<gene>
    <name evidence="2" type="ORF">SAMN05443575_3637</name>
</gene>
<organism evidence="2 3">
    <name type="scientific">Jatrophihabitans endophyticus</name>
    <dbReference type="NCBI Taxonomy" id="1206085"/>
    <lineage>
        <taxon>Bacteria</taxon>
        <taxon>Bacillati</taxon>
        <taxon>Actinomycetota</taxon>
        <taxon>Actinomycetes</taxon>
        <taxon>Jatrophihabitantales</taxon>
        <taxon>Jatrophihabitantaceae</taxon>
        <taxon>Jatrophihabitans</taxon>
    </lineage>
</organism>
<dbReference type="OrthoDB" id="5194173at2"/>
<dbReference type="AlphaFoldDB" id="A0A1M5RSK7"/>
<dbReference type="EMBL" id="FQVU01000005">
    <property type="protein sequence ID" value="SHH29322.1"/>
    <property type="molecule type" value="Genomic_DNA"/>
</dbReference>
<feature type="transmembrane region" description="Helical" evidence="1">
    <location>
        <begin position="21"/>
        <end position="44"/>
    </location>
</feature>
<proteinExistence type="predicted"/>
<dbReference type="Proteomes" id="UP000186132">
    <property type="component" value="Unassembled WGS sequence"/>
</dbReference>
<evidence type="ECO:0008006" key="4">
    <source>
        <dbReference type="Google" id="ProtNLM"/>
    </source>
</evidence>
<protein>
    <recommendedName>
        <fullName evidence="4">TadE-like protein</fullName>
    </recommendedName>
</protein>
<keyword evidence="3" id="KW-1185">Reference proteome</keyword>
<evidence type="ECO:0000313" key="2">
    <source>
        <dbReference type="EMBL" id="SHH29322.1"/>
    </source>
</evidence>
<sequence length="165" mass="17254">MTVGAVAALTARWRRRSIDDVGSAIVEYVFVAVVVMVPLVYLIAAVATAQRTNLAVTTAARDAGRAYATSATAAEAQRRVRAAVRLALTDQGVPPDGADVRFVGADAGCDSARVVPSLRPSAQFAVCVTTRAELPGIPSVLAGRGIRCVGRYVVHVDDFRETADG</sequence>
<accession>A0A1M5RSK7</accession>
<reference evidence="2 3" key="1">
    <citation type="submission" date="2016-11" db="EMBL/GenBank/DDBJ databases">
        <authorList>
            <person name="Jaros S."/>
            <person name="Januszkiewicz K."/>
            <person name="Wedrychowicz H."/>
        </authorList>
    </citation>
    <scope>NUCLEOTIDE SEQUENCE [LARGE SCALE GENOMIC DNA]</scope>
    <source>
        <strain evidence="2 3">DSM 45627</strain>
    </source>
</reference>